<keyword evidence="5" id="KW-1278">Translocase</keyword>
<evidence type="ECO:0000256" key="6">
    <source>
        <dbReference type="ARBA" id="ARBA00022989"/>
    </source>
</evidence>
<evidence type="ECO:0000256" key="1">
    <source>
        <dbReference type="ARBA" id="ARBA00004127"/>
    </source>
</evidence>
<evidence type="ECO:0000313" key="9">
    <source>
        <dbReference type="EMBL" id="NES10425.1"/>
    </source>
</evidence>
<dbReference type="Pfam" id="PF02508">
    <property type="entry name" value="Rnf-Nqr"/>
    <property type="match status" value="1"/>
</dbReference>
<evidence type="ECO:0000256" key="4">
    <source>
        <dbReference type="ARBA" id="ARBA00022692"/>
    </source>
</evidence>
<comment type="caution">
    <text evidence="9">The sequence shown here is derived from an EMBL/GenBank/DDBJ whole genome shotgun (WGS) entry which is preliminary data.</text>
</comment>
<sequence>MNRHWLAGLSLAPLLGATQTLLQATSIAVLSLLAILLHRLGMTPLRRLLTGIGADVASMLLAATIVTCLELTLRAHTLVLYQSLGLYTALIALQCVMFDHAQGHTKGWRAPLSLLLGFTALCISLGVARELMGSGMRLAHLTPGALFLLGLLLALYNRIWRQRAPSRRQGTP</sequence>
<keyword evidence="4 8" id="KW-0812">Transmembrane</keyword>
<evidence type="ECO:0000256" key="2">
    <source>
        <dbReference type="ARBA" id="ARBA00022448"/>
    </source>
</evidence>
<dbReference type="InterPro" id="IPR003667">
    <property type="entry name" value="NqrDE/RnfAE"/>
</dbReference>
<keyword evidence="10" id="KW-1185">Reference proteome</keyword>
<keyword evidence="6 8" id="KW-1133">Transmembrane helix</keyword>
<feature type="transmembrane region" description="Helical" evidence="8">
    <location>
        <begin position="20"/>
        <end position="40"/>
    </location>
</feature>
<evidence type="ECO:0000256" key="7">
    <source>
        <dbReference type="ARBA" id="ARBA00023136"/>
    </source>
</evidence>
<dbReference type="RefSeq" id="WP_163936553.1">
    <property type="nucleotide sequence ID" value="NZ_BMQU01000010.1"/>
</dbReference>
<dbReference type="Proteomes" id="UP000471751">
    <property type="component" value="Unassembled WGS sequence"/>
</dbReference>
<dbReference type="GO" id="GO:0005886">
    <property type="term" value="C:plasma membrane"/>
    <property type="evidence" value="ECO:0007669"/>
    <property type="project" value="TreeGrafter"/>
</dbReference>
<keyword evidence="2" id="KW-0813">Transport</keyword>
<dbReference type="GO" id="GO:0012505">
    <property type="term" value="C:endomembrane system"/>
    <property type="evidence" value="ECO:0007669"/>
    <property type="project" value="UniProtKB-SubCell"/>
</dbReference>
<feature type="transmembrane region" description="Helical" evidence="8">
    <location>
        <begin position="110"/>
        <end position="128"/>
    </location>
</feature>
<evidence type="ECO:0000256" key="5">
    <source>
        <dbReference type="ARBA" id="ARBA00022967"/>
    </source>
</evidence>
<comment type="subcellular location">
    <subcellularLocation>
        <location evidence="1">Endomembrane system</location>
        <topology evidence="1">Multi-pass membrane protein</topology>
    </subcellularLocation>
</comment>
<dbReference type="EMBL" id="JAAHBT010000128">
    <property type="protein sequence ID" value="NES10425.1"/>
    <property type="molecule type" value="Genomic_DNA"/>
</dbReference>
<feature type="transmembrane region" description="Helical" evidence="8">
    <location>
        <begin position="52"/>
        <end position="73"/>
    </location>
</feature>
<dbReference type="AlphaFoldDB" id="A0A6I5RRQ4"/>
<evidence type="ECO:0000256" key="3">
    <source>
        <dbReference type="ARBA" id="ARBA00022519"/>
    </source>
</evidence>
<proteinExistence type="predicted"/>
<dbReference type="PANTHER" id="PTHR30586:SF0">
    <property type="entry name" value="ION-TRANSLOCATING OXIDOREDUCTASE COMPLEX SUBUNIT E"/>
    <property type="match status" value="1"/>
</dbReference>
<organism evidence="9 10">
    <name type="scientific">Pseudomonas laurentiana</name>
    <dbReference type="NCBI Taxonomy" id="2364649"/>
    <lineage>
        <taxon>Bacteria</taxon>
        <taxon>Pseudomonadati</taxon>
        <taxon>Pseudomonadota</taxon>
        <taxon>Gammaproteobacteria</taxon>
        <taxon>Pseudomonadales</taxon>
        <taxon>Pseudomonadaceae</taxon>
        <taxon>Pseudomonas</taxon>
    </lineage>
</organism>
<evidence type="ECO:0000313" key="10">
    <source>
        <dbReference type="Proteomes" id="UP000471751"/>
    </source>
</evidence>
<accession>A0A6I5RRQ4</accession>
<dbReference type="PANTHER" id="PTHR30586">
    <property type="entry name" value="ELECTRON TRANSPORT COMPLEX PROTEIN RNFE"/>
    <property type="match status" value="1"/>
</dbReference>
<name>A0A6I5RRQ4_9PSED</name>
<reference evidence="9 10" key="1">
    <citation type="submission" date="2020-02" db="EMBL/GenBank/DDBJ databases">
        <title>Broccoli isolated Pseudomonas sp.</title>
        <authorList>
            <person name="Fujikawa T."/>
            <person name="Sawada H."/>
        </authorList>
    </citation>
    <scope>NUCLEOTIDE SEQUENCE [LARGE SCALE GENOMIC DNA]</scope>
    <source>
        <strain evidence="9 10">JCM 32154</strain>
    </source>
</reference>
<evidence type="ECO:0000256" key="8">
    <source>
        <dbReference type="SAM" id="Phobius"/>
    </source>
</evidence>
<gene>
    <name evidence="9" type="ORF">G3O07_12875</name>
</gene>
<keyword evidence="3" id="KW-0997">Cell inner membrane</keyword>
<keyword evidence="3" id="KW-1003">Cell membrane</keyword>
<feature type="transmembrane region" description="Helical" evidence="8">
    <location>
        <begin position="79"/>
        <end position="98"/>
    </location>
</feature>
<feature type="transmembrane region" description="Helical" evidence="8">
    <location>
        <begin position="140"/>
        <end position="159"/>
    </location>
</feature>
<dbReference type="PIRSF" id="PIRSF006102">
    <property type="entry name" value="NQR_DE"/>
    <property type="match status" value="1"/>
</dbReference>
<keyword evidence="7 8" id="KW-0472">Membrane</keyword>
<protein>
    <submittedName>
        <fullName evidence="9">NADH:quinone oxidoreductase</fullName>
    </submittedName>
</protein>